<evidence type="ECO:0000259" key="1">
    <source>
        <dbReference type="Pfam" id="PF01814"/>
    </source>
</evidence>
<dbReference type="AlphaFoldDB" id="A0A944QUU1"/>
<dbReference type="PANTHER" id="PTHR39966">
    <property type="entry name" value="BLL2471 PROTEIN-RELATED"/>
    <property type="match status" value="1"/>
</dbReference>
<dbReference type="Pfam" id="PF01814">
    <property type="entry name" value="Hemerythrin"/>
    <property type="match status" value="1"/>
</dbReference>
<comment type="caution">
    <text evidence="2">The sequence shown here is derived from an EMBL/GenBank/DDBJ whole genome shotgun (WGS) entry which is preliminary data.</text>
</comment>
<accession>A0A944QUU1</accession>
<evidence type="ECO:0000313" key="3">
    <source>
        <dbReference type="Proteomes" id="UP000770889"/>
    </source>
</evidence>
<name>A0A944QUU1_9GAMM</name>
<dbReference type="InterPro" id="IPR012312">
    <property type="entry name" value="Hemerythrin-like"/>
</dbReference>
<dbReference type="Proteomes" id="UP000770889">
    <property type="component" value="Unassembled WGS sequence"/>
</dbReference>
<evidence type="ECO:0000313" key="2">
    <source>
        <dbReference type="EMBL" id="MBT2990497.1"/>
    </source>
</evidence>
<reference evidence="2 3" key="1">
    <citation type="submission" date="2021-05" db="EMBL/GenBank/DDBJ databases">
        <title>Genetic and Functional Diversity in Clade A Lucinid endosymbionts from the Bahamas.</title>
        <authorList>
            <person name="Giani N.M."/>
            <person name="Engel A.S."/>
            <person name="Campbell B.J."/>
        </authorList>
    </citation>
    <scope>NUCLEOTIDE SEQUENCE [LARGE SCALE GENOMIC DNA]</scope>
    <source>
        <strain evidence="2">LUC16012Gg_MoonRockCtena</strain>
    </source>
</reference>
<protein>
    <submittedName>
        <fullName evidence="2">Hemerythrin domain-containing protein</fullName>
    </submittedName>
</protein>
<dbReference type="GO" id="GO:0005886">
    <property type="term" value="C:plasma membrane"/>
    <property type="evidence" value="ECO:0007669"/>
    <property type="project" value="TreeGrafter"/>
</dbReference>
<dbReference type="Gene3D" id="1.20.120.520">
    <property type="entry name" value="nmb1532 protein domain like"/>
    <property type="match status" value="1"/>
</dbReference>
<gene>
    <name evidence="2" type="ORF">KME65_16195</name>
</gene>
<organism evidence="2 3">
    <name type="scientific">Candidatus Thiodiazotropha taylori</name>
    <dbReference type="NCBI Taxonomy" id="2792791"/>
    <lineage>
        <taxon>Bacteria</taxon>
        <taxon>Pseudomonadati</taxon>
        <taxon>Pseudomonadota</taxon>
        <taxon>Gammaproteobacteria</taxon>
        <taxon>Chromatiales</taxon>
        <taxon>Sedimenticolaceae</taxon>
        <taxon>Candidatus Thiodiazotropha</taxon>
    </lineage>
</organism>
<dbReference type="PANTHER" id="PTHR39966:SF1">
    <property type="entry name" value="HEMERYTHRIN-LIKE DOMAIN-CONTAINING PROTEIN"/>
    <property type="match status" value="1"/>
</dbReference>
<proteinExistence type="predicted"/>
<dbReference type="EMBL" id="JAHHGM010000017">
    <property type="protein sequence ID" value="MBT2990497.1"/>
    <property type="molecule type" value="Genomic_DNA"/>
</dbReference>
<sequence>MRPLLEKLHKDHINLARLLDLMSHELDALSAGHEANFDLKIEMLDYIEHYAEQSHHPTEDQVNKVAFRKKSMKEHKPLYERITKEHSDLIGLARNYRKTLEGAMQGEVLLREEVETRGREFVALQRQHIDLEEQEVFPLVESVLSDKDWQKLEAEIAHGEDPLFNRQDYNRFRSLIDYLQAHEDE</sequence>
<feature type="domain" description="Hemerythrin-like" evidence="1">
    <location>
        <begin position="5"/>
        <end position="140"/>
    </location>
</feature>